<dbReference type="AlphaFoldDB" id="A0A932A9K5"/>
<evidence type="ECO:0000256" key="1">
    <source>
        <dbReference type="ARBA" id="ARBA00008007"/>
    </source>
</evidence>
<dbReference type="SUPFAM" id="SSF53271">
    <property type="entry name" value="PRTase-like"/>
    <property type="match status" value="1"/>
</dbReference>
<dbReference type="CDD" id="cd06223">
    <property type="entry name" value="PRTases_typeI"/>
    <property type="match status" value="1"/>
</dbReference>
<dbReference type="Gene3D" id="3.40.50.2020">
    <property type="match status" value="1"/>
</dbReference>
<comment type="similarity">
    <text evidence="1">Belongs to the ComF/GntX family.</text>
</comment>
<evidence type="ECO:0000313" key="5">
    <source>
        <dbReference type="Proteomes" id="UP000779809"/>
    </source>
</evidence>
<dbReference type="InterPro" id="IPR051910">
    <property type="entry name" value="ComF/GntX_DNA_util-trans"/>
</dbReference>
<dbReference type="Proteomes" id="UP000779809">
    <property type="component" value="Unassembled WGS sequence"/>
</dbReference>
<reference evidence="4" key="1">
    <citation type="submission" date="2020-07" db="EMBL/GenBank/DDBJ databases">
        <title>Huge and variable diversity of episymbiotic CPR bacteria and DPANN archaea in groundwater ecosystems.</title>
        <authorList>
            <person name="He C.Y."/>
            <person name="Keren R."/>
            <person name="Whittaker M."/>
            <person name="Farag I.F."/>
            <person name="Doudna J."/>
            <person name="Cate J.H.D."/>
            <person name="Banfield J.F."/>
        </authorList>
    </citation>
    <scope>NUCLEOTIDE SEQUENCE</scope>
    <source>
        <strain evidence="4">NC_groundwater_580_Pr5_B-0.1um_64_19</strain>
    </source>
</reference>
<dbReference type="EMBL" id="JACPNR010000013">
    <property type="protein sequence ID" value="MBI2679226.1"/>
    <property type="molecule type" value="Genomic_DNA"/>
</dbReference>
<evidence type="ECO:0000313" key="4">
    <source>
        <dbReference type="EMBL" id="MBI2679226.1"/>
    </source>
</evidence>
<dbReference type="InterPro" id="IPR029057">
    <property type="entry name" value="PRTase-like"/>
</dbReference>
<comment type="caution">
    <text evidence="4">The sequence shown here is derived from an EMBL/GenBank/DDBJ whole genome shotgun (WGS) entry which is preliminary data.</text>
</comment>
<evidence type="ECO:0000259" key="3">
    <source>
        <dbReference type="Pfam" id="PF00156"/>
    </source>
</evidence>
<dbReference type="PANTHER" id="PTHR47505:SF1">
    <property type="entry name" value="DNA UTILIZATION PROTEIN YHGH"/>
    <property type="match status" value="1"/>
</dbReference>
<organism evidence="4 5">
    <name type="scientific">Candidatus Korobacter versatilis</name>
    <dbReference type="NCBI Taxonomy" id="658062"/>
    <lineage>
        <taxon>Bacteria</taxon>
        <taxon>Pseudomonadati</taxon>
        <taxon>Acidobacteriota</taxon>
        <taxon>Terriglobia</taxon>
        <taxon>Terriglobales</taxon>
        <taxon>Candidatus Korobacteraceae</taxon>
        <taxon>Candidatus Korobacter</taxon>
    </lineage>
</organism>
<sequence length="233" mass="25065">MAGRLSASGGGHATATAGGTPALLCGMCERQRPPYERALAYGPYDGALRDLIHLLKYARVHTAAPVLGRMLAEVVAGLAIPAERMLVVPVPLYQSKQRQRGFNQALEVTRAALKLMAPVARGKYGLAAERLLRVRDTLSQTGLTRYQRRENVRGAFVAVDPESLRGQTVLLVDDVFTTGTTVSECAKVMRRAGAAQVYVATVARVLKNDAALLEPPDDGFEQDEPTTTRAAHA</sequence>
<dbReference type="PANTHER" id="PTHR47505">
    <property type="entry name" value="DNA UTILIZATION PROTEIN YHGH"/>
    <property type="match status" value="1"/>
</dbReference>
<name>A0A932A9K5_9BACT</name>
<evidence type="ECO:0000256" key="2">
    <source>
        <dbReference type="SAM" id="MobiDB-lite"/>
    </source>
</evidence>
<proteinExistence type="inferred from homology"/>
<feature type="region of interest" description="Disordered" evidence="2">
    <location>
        <begin position="213"/>
        <end position="233"/>
    </location>
</feature>
<feature type="domain" description="Phosphoribosyltransferase" evidence="3">
    <location>
        <begin position="159"/>
        <end position="210"/>
    </location>
</feature>
<accession>A0A932A9K5</accession>
<dbReference type="Pfam" id="PF00156">
    <property type="entry name" value="Pribosyltran"/>
    <property type="match status" value="1"/>
</dbReference>
<dbReference type="InterPro" id="IPR000836">
    <property type="entry name" value="PRTase_dom"/>
</dbReference>
<gene>
    <name evidence="4" type="ORF">HYX28_10645</name>
</gene>
<feature type="compositionally biased region" description="Acidic residues" evidence="2">
    <location>
        <begin position="215"/>
        <end position="224"/>
    </location>
</feature>
<protein>
    <submittedName>
        <fullName evidence="4">ComF family protein</fullName>
    </submittedName>
</protein>